<accession>A0ABP8UIR1</accession>
<dbReference type="Proteomes" id="UP001501442">
    <property type="component" value="Unassembled WGS sequence"/>
</dbReference>
<gene>
    <name evidence="2" type="ORF">GCM10023196_058460</name>
</gene>
<evidence type="ECO:0000313" key="2">
    <source>
        <dbReference type="EMBL" id="GAA4630963.1"/>
    </source>
</evidence>
<keyword evidence="3" id="KW-1185">Reference proteome</keyword>
<proteinExistence type="predicted"/>
<protein>
    <submittedName>
        <fullName evidence="2">SH3 domain-containing protein</fullName>
    </submittedName>
</protein>
<dbReference type="EMBL" id="BAABHK010000008">
    <property type="protein sequence ID" value="GAA4630963.1"/>
    <property type="molecule type" value="Genomic_DNA"/>
</dbReference>
<sequence length="278" mass="29145">MRTLNKILTVATAVAALGGSVLATASPASAASRNGKCESGEFCLYFNSGNKGSVSDFTGSVADYGTKQPSCFDFKGSGAGKGKCVKNSAASVWNRSSKTVRVYFNSNYGGRYQDFKAGAKGNLNSGLKNQNASHEFAPGSTSKCSTAGLGDRRTCAQAVAWAKSHITHTYHSDYANRCDHVVGLAYGFSASGSTSAYRHWLAVPSRYKHPGSTNVPAGGLAFFSGGYGHVMISIGGGKFVSNDIGGKGTLTVTTIGAIKSKWGKPYLGWTQPWFQANH</sequence>
<dbReference type="RefSeq" id="WP_345434291.1">
    <property type="nucleotide sequence ID" value="NZ_BAABHK010000008.1"/>
</dbReference>
<evidence type="ECO:0000256" key="1">
    <source>
        <dbReference type="SAM" id="SignalP"/>
    </source>
</evidence>
<feature type="signal peptide" evidence="1">
    <location>
        <begin position="1"/>
        <end position="30"/>
    </location>
</feature>
<dbReference type="Pfam" id="PF03995">
    <property type="entry name" value="Inhibitor_I36"/>
    <property type="match status" value="1"/>
</dbReference>
<evidence type="ECO:0000313" key="3">
    <source>
        <dbReference type="Proteomes" id="UP001501442"/>
    </source>
</evidence>
<organism evidence="2 3">
    <name type="scientific">Actinoallomurus vinaceus</name>
    <dbReference type="NCBI Taxonomy" id="1080074"/>
    <lineage>
        <taxon>Bacteria</taxon>
        <taxon>Bacillati</taxon>
        <taxon>Actinomycetota</taxon>
        <taxon>Actinomycetes</taxon>
        <taxon>Streptosporangiales</taxon>
        <taxon>Thermomonosporaceae</taxon>
        <taxon>Actinoallomurus</taxon>
    </lineage>
</organism>
<comment type="caution">
    <text evidence="2">The sequence shown here is derived from an EMBL/GenBank/DDBJ whole genome shotgun (WGS) entry which is preliminary data.</text>
</comment>
<dbReference type="Gene3D" id="2.60.20.10">
    <property type="entry name" value="Crystallins"/>
    <property type="match status" value="1"/>
</dbReference>
<reference evidence="3" key="1">
    <citation type="journal article" date="2019" name="Int. J. Syst. Evol. Microbiol.">
        <title>The Global Catalogue of Microorganisms (GCM) 10K type strain sequencing project: providing services to taxonomists for standard genome sequencing and annotation.</title>
        <authorList>
            <consortium name="The Broad Institute Genomics Platform"/>
            <consortium name="The Broad Institute Genome Sequencing Center for Infectious Disease"/>
            <person name="Wu L."/>
            <person name="Ma J."/>
        </authorList>
    </citation>
    <scope>NUCLEOTIDE SEQUENCE [LARGE SCALE GENOMIC DNA]</scope>
    <source>
        <strain evidence="3">JCM 17939</strain>
    </source>
</reference>
<feature type="chain" id="PRO_5045590280" evidence="1">
    <location>
        <begin position="31"/>
        <end position="278"/>
    </location>
</feature>
<name>A0ABP8UIR1_9ACTN</name>
<keyword evidence="1" id="KW-0732">Signal</keyword>